<dbReference type="Pfam" id="PF00201">
    <property type="entry name" value="UDPGT"/>
    <property type="match status" value="1"/>
</dbReference>
<keyword evidence="4" id="KW-1185">Reference proteome</keyword>
<dbReference type="FunFam" id="3.40.50.2000:FF:000060">
    <property type="entry name" value="Glycosyltransferase"/>
    <property type="match status" value="1"/>
</dbReference>
<evidence type="ECO:0000313" key="3">
    <source>
        <dbReference type="EMBL" id="KAK9913657.1"/>
    </source>
</evidence>
<accession>A0AAW1W3K2</accession>
<comment type="similarity">
    <text evidence="1">Belongs to the UDP-glycosyltransferase family.</text>
</comment>
<dbReference type="Gene3D" id="3.40.50.2000">
    <property type="entry name" value="Glycogen Phosphorylase B"/>
    <property type="match status" value="2"/>
</dbReference>
<keyword evidence="2" id="KW-0808">Transferase</keyword>
<dbReference type="SUPFAM" id="SSF53756">
    <property type="entry name" value="UDP-Glycosyltransferase/glycogen phosphorylase"/>
    <property type="match status" value="1"/>
</dbReference>
<name>A0AAW1W3K2_RUBAR</name>
<dbReference type="PANTHER" id="PTHR11926:SF1374">
    <property type="entry name" value="UDP-GLYCOSYLTRANSFERASE 76F1-RELATED"/>
    <property type="match status" value="1"/>
</dbReference>
<dbReference type="Proteomes" id="UP001457282">
    <property type="component" value="Unassembled WGS sequence"/>
</dbReference>
<dbReference type="InterPro" id="IPR002213">
    <property type="entry name" value="UDP_glucos_trans"/>
</dbReference>
<evidence type="ECO:0008006" key="5">
    <source>
        <dbReference type="Google" id="ProtNLM"/>
    </source>
</evidence>
<evidence type="ECO:0000256" key="1">
    <source>
        <dbReference type="ARBA" id="ARBA00009995"/>
    </source>
</evidence>
<dbReference type="EMBL" id="JBEDUW010000007">
    <property type="protein sequence ID" value="KAK9913657.1"/>
    <property type="molecule type" value="Genomic_DNA"/>
</dbReference>
<comment type="caution">
    <text evidence="3">The sequence shown here is derived from an EMBL/GenBank/DDBJ whole genome shotgun (WGS) entry which is preliminary data.</text>
</comment>
<sequence>MEQLRKGRRLILFPLPFQGHINPMLELANILHLKGFSITIIQTNYNSLNPSNHPHFTFHSIHIGLSKSGTSTKDPLLLLSRLNAKSREPFRECLAMLLSDVSKEPVACLITDSVYDFTQSVVESLKLPMILLRTGSASSFAIYAAFPLLREKGYLPKQDSRLEEEVTELSPLKVKDLPYINSDGPERFFKLIADLETQTMASHGLIFNTFEDLEEHTLATIRQDYCIPIFSLGPFHKCYPANSCSTSSSLLAQDQSCISWLNTQAQKSVIYVSFGSIAAIDKAQFLEIAWGLATSKQPFLWVVRPGLVPGSDWLEPLPSGFVETLNGKGHIVKWAPQKEVLAHQAVGVFWTHNGWNSTLESICEGVPMICMPCSSDQMMNARYVSDVWKVGLQLQHGFERGDIEKTIRKLMVEKQGKEIKDRVLKLMHKANFCLKQGGSSYQSLDALIKHILSFR</sequence>
<organism evidence="3 4">
    <name type="scientific">Rubus argutus</name>
    <name type="common">Southern blackberry</name>
    <dbReference type="NCBI Taxonomy" id="59490"/>
    <lineage>
        <taxon>Eukaryota</taxon>
        <taxon>Viridiplantae</taxon>
        <taxon>Streptophyta</taxon>
        <taxon>Embryophyta</taxon>
        <taxon>Tracheophyta</taxon>
        <taxon>Spermatophyta</taxon>
        <taxon>Magnoliopsida</taxon>
        <taxon>eudicotyledons</taxon>
        <taxon>Gunneridae</taxon>
        <taxon>Pentapetalae</taxon>
        <taxon>rosids</taxon>
        <taxon>fabids</taxon>
        <taxon>Rosales</taxon>
        <taxon>Rosaceae</taxon>
        <taxon>Rosoideae</taxon>
        <taxon>Rosoideae incertae sedis</taxon>
        <taxon>Rubus</taxon>
    </lineage>
</organism>
<dbReference type="GO" id="GO:0080044">
    <property type="term" value="F:quercetin 7-O-glucosyltransferase activity"/>
    <property type="evidence" value="ECO:0007669"/>
    <property type="project" value="TreeGrafter"/>
</dbReference>
<dbReference type="GO" id="GO:0080043">
    <property type="term" value="F:quercetin 3-O-glucosyltransferase activity"/>
    <property type="evidence" value="ECO:0007669"/>
    <property type="project" value="TreeGrafter"/>
</dbReference>
<reference evidence="3 4" key="1">
    <citation type="journal article" date="2023" name="G3 (Bethesda)">
        <title>A chromosome-length genome assembly and annotation of blackberry (Rubus argutus, cv. 'Hillquist').</title>
        <authorList>
            <person name="Bruna T."/>
            <person name="Aryal R."/>
            <person name="Dudchenko O."/>
            <person name="Sargent D.J."/>
            <person name="Mead D."/>
            <person name="Buti M."/>
            <person name="Cavallini A."/>
            <person name="Hytonen T."/>
            <person name="Andres J."/>
            <person name="Pham M."/>
            <person name="Weisz D."/>
            <person name="Mascagni F."/>
            <person name="Usai G."/>
            <person name="Natali L."/>
            <person name="Bassil N."/>
            <person name="Fernandez G.E."/>
            <person name="Lomsadze A."/>
            <person name="Armour M."/>
            <person name="Olukolu B."/>
            <person name="Poorten T."/>
            <person name="Britton C."/>
            <person name="Davik J."/>
            <person name="Ashrafi H."/>
            <person name="Aiden E.L."/>
            <person name="Borodovsky M."/>
            <person name="Worthington M."/>
        </authorList>
    </citation>
    <scope>NUCLEOTIDE SEQUENCE [LARGE SCALE GENOMIC DNA]</scope>
    <source>
        <strain evidence="3">PI 553951</strain>
    </source>
</reference>
<evidence type="ECO:0000313" key="4">
    <source>
        <dbReference type="Proteomes" id="UP001457282"/>
    </source>
</evidence>
<dbReference type="FunFam" id="3.40.50.2000:FF:000120">
    <property type="entry name" value="UDP-glycosyltransferase 76C1"/>
    <property type="match status" value="1"/>
</dbReference>
<protein>
    <recommendedName>
        <fullName evidence="5">UDP-glycosyltransferase 76F1</fullName>
    </recommendedName>
</protein>
<dbReference type="AlphaFoldDB" id="A0AAW1W3K2"/>
<evidence type="ECO:0000256" key="2">
    <source>
        <dbReference type="ARBA" id="ARBA00022679"/>
    </source>
</evidence>
<dbReference type="CDD" id="cd03784">
    <property type="entry name" value="GT1_Gtf-like"/>
    <property type="match status" value="1"/>
</dbReference>
<proteinExistence type="inferred from homology"/>
<dbReference type="PANTHER" id="PTHR11926">
    <property type="entry name" value="GLUCOSYL/GLUCURONOSYL TRANSFERASES"/>
    <property type="match status" value="1"/>
</dbReference>
<gene>
    <name evidence="3" type="ORF">M0R45_037467</name>
</gene>